<comment type="caution">
    <text evidence="2">The sequence shown here is derived from an EMBL/GenBank/DDBJ whole genome shotgun (WGS) entry which is preliminary data.</text>
</comment>
<dbReference type="InterPro" id="IPR000626">
    <property type="entry name" value="Ubiquitin-like_dom"/>
</dbReference>
<feature type="domain" description="Ubiquitin-like" evidence="1">
    <location>
        <begin position="108"/>
        <end position="183"/>
    </location>
</feature>
<dbReference type="AlphaFoldDB" id="A0A9K3CTL0"/>
<dbReference type="Gene3D" id="3.10.20.90">
    <property type="entry name" value="Phosphatidylinositol 3-kinase Catalytic Subunit, Chain A, domain 1"/>
    <property type="match status" value="1"/>
</dbReference>
<keyword evidence="3" id="KW-1185">Reference proteome</keyword>
<proteinExistence type="predicted"/>
<dbReference type="SUPFAM" id="SSF54236">
    <property type="entry name" value="Ubiquitin-like"/>
    <property type="match status" value="1"/>
</dbReference>
<gene>
    <name evidence="2" type="ORF">KIPB_003169</name>
</gene>
<evidence type="ECO:0000313" key="3">
    <source>
        <dbReference type="Proteomes" id="UP000265618"/>
    </source>
</evidence>
<dbReference type="Proteomes" id="UP000265618">
    <property type="component" value="Unassembled WGS sequence"/>
</dbReference>
<name>A0A9K3CTL0_9EUKA</name>
<dbReference type="CDD" id="cd17039">
    <property type="entry name" value="Ubl_ubiquitin_like"/>
    <property type="match status" value="1"/>
</dbReference>
<dbReference type="EMBL" id="BDIP01000587">
    <property type="protein sequence ID" value="GIQ82088.1"/>
    <property type="molecule type" value="Genomic_DNA"/>
</dbReference>
<sequence>MSMDTRVAAYCRSPTRAVVSQSSIANQHVMTLVNSDHVGLSVSIPCHGLRTVADITRRLELSDPKHLYTVLLDGVVQKASTPITQLLMCCGVWGFRRRLKVDPSTHSGQVHVRLPSGEVATLGVSPNTTVDSIYRQLARTHGHMYKTMRLVHNGRTLRPHHSVYYYTQGRRCVFSLSAPLRGGNPLSVRFVDVERTDDILPGRFIDDAPPWRQYCNGSNLEGKCSNRHCVAFHKWIVYNIGFGTFDLVLDNASCVCPMCHEYVRPRTIGFTNCILNITGVKTAAGNRVPTAFILPALSANSDGYKYYDPKKSGTCQYDSLMLRATRHQPLPLCLLCGEAVEQRESALYMETVECRQHGHKIHDRCQAAFHSANPTPHAVQVRGRFSGPKACAACARVTCVRRGRNIAVRRIVGGLERLGRYLFH</sequence>
<evidence type="ECO:0000313" key="2">
    <source>
        <dbReference type="EMBL" id="GIQ82088.1"/>
    </source>
</evidence>
<protein>
    <recommendedName>
        <fullName evidence="1">Ubiquitin-like domain-containing protein</fullName>
    </recommendedName>
</protein>
<dbReference type="InterPro" id="IPR029071">
    <property type="entry name" value="Ubiquitin-like_domsf"/>
</dbReference>
<dbReference type="OrthoDB" id="9994687at2759"/>
<accession>A0A9K3CTL0</accession>
<organism evidence="2 3">
    <name type="scientific">Kipferlia bialata</name>
    <dbReference type="NCBI Taxonomy" id="797122"/>
    <lineage>
        <taxon>Eukaryota</taxon>
        <taxon>Metamonada</taxon>
        <taxon>Carpediemonas-like organisms</taxon>
        <taxon>Kipferlia</taxon>
    </lineage>
</organism>
<dbReference type="PROSITE" id="PS50053">
    <property type="entry name" value="UBIQUITIN_2"/>
    <property type="match status" value="1"/>
</dbReference>
<reference evidence="2 3" key="1">
    <citation type="journal article" date="2018" name="PLoS ONE">
        <title>The draft genome of Kipferlia bialata reveals reductive genome evolution in fornicate parasites.</title>
        <authorList>
            <person name="Tanifuji G."/>
            <person name="Takabayashi S."/>
            <person name="Kume K."/>
            <person name="Takagi M."/>
            <person name="Nakayama T."/>
            <person name="Kamikawa R."/>
            <person name="Inagaki Y."/>
            <person name="Hashimoto T."/>
        </authorList>
    </citation>
    <scope>NUCLEOTIDE SEQUENCE [LARGE SCALE GENOMIC DNA]</scope>
    <source>
        <strain evidence="2">NY0173</strain>
    </source>
</reference>
<evidence type="ECO:0000259" key="1">
    <source>
        <dbReference type="PROSITE" id="PS50053"/>
    </source>
</evidence>